<gene>
    <name evidence="1" type="ORF">CCACVL1_05626</name>
</gene>
<evidence type="ECO:0000313" key="1">
    <source>
        <dbReference type="EMBL" id="OMO95036.1"/>
    </source>
</evidence>
<organism evidence="1 2">
    <name type="scientific">Corchorus capsularis</name>
    <name type="common">Jute</name>
    <dbReference type="NCBI Taxonomy" id="210143"/>
    <lineage>
        <taxon>Eukaryota</taxon>
        <taxon>Viridiplantae</taxon>
        <taxon>Streptophyta</taxon>
        <taxon>Embryophyta</taxon>
        <taxon>Tracheophyta</taxon>
        <taxon>Spermatophyta</taxon>
        <taxon>Magnoliopsida</taxon>
        <taxon>eudicotyledons</taxon>
        <taxon>Gunneridae</taxon>
        <taxon>Pentapetalae</taxon>
        <taxon>rosids</taxon>
        <taxon>malvids</taxon>
        <taxon>Malvales</taxon>
        <taxon>Malvaceae</taxon>
        <taxon>Grewioideae</taxon>
        <taxon>Apeibeae</taxon>
        <taxon>Corchorus</taxon>
    </lineage>
</organism>
<dbReference type="STRING" id="210143.A0A1R3JJK2"/>
<keyword evidence="2" id="KW-1185">Reference proteome</keyword>
<reference evidence="1 2" key="1">
    <citation type="submission" date="2013-09" db="EMBL/GenBank/DDBJ databases">
        <title>Corchorus capsularis genome sequencing.</title>
        <authorList>
            <person name="Alam M."/>
            <person name="Haque M.S."/>
            <person name="Islam M.S."/>
            <person name="Emdad E.M."/>
            <person name="Islam M.M."/>
            <person name="Ahmed B."/>
            <person name="Halim A."/>
            <person name="Hossen Q.M.M."/>
            <person name="Hossain M.Z."/>
            <person name="Ahmed R."/>
            <person name="Khan M.M."/>
            <person name="Islam R."/>
            <person name="Rashid M.M."/>
            <person name="Khan S.A."/>
            <person name="Rahman M.S."/>
            <person name="Alam M."/>
        </authorList>
    </citation>
    <scope>NUCLEOTIDE SEQUENCE [LARGE SCALE GENOMIC DNA]</scope>
    <source>
        <strain evidence="2">cv. CVL-1</strain>
        <tissue evidence="1">Whole seedling</tissue>
    </source>
</reference>
<dbReference type="EMBL" id="AWWV01007727">
    <property type="protein sequence ID" value="OMO95036.1"/>
    <property type="molecule type" value="Genomic_DNA"/>
</dbReference>
<evidence type="ECO:0000313" key="2">
    <source>
        <dbReference type="Proteomes" id="UP000188268"/>
    </source>
</evidence>
<comment type="caution">
    <text evidence="1">The sequence shown here is derived from an EMBL/GenBank/DDBJ whole genome shotgun (WGS) entry which is preliminary data.</text>
</comment>
<dbReference type="Gramene" id="OMO95036">
    <property type="protein sequence ID" value="OMO95036"/>
    <property type="gene ID" value="CCACVL1_05626"/>
</dbReference>
<sequence>MGKDSTTATTSSDIQQISYLSSPSSSAGDIVADESMADKLNKDNYYKMFDGDGIMAKTSNNNNEVDFADQILGMSPTWLRFLACV</sequence>
<proteinExistence type="predicted"/>
<name>A0A1R3JJK2_COCAP</name>
<dbReference type="AlphaFoldDB" id="A0A1R3JJK2"/>
<protein>
    <submittedName>
        <fullName evidence="1">Uncharacterized protein</fullName>
    </submittedName>
</protein>
<dbReference type="OrthoDB" id="1518325at2759"/>
<accession>A0A1R3JJK2</accession>
<dbReference type="Proteomes" id="UP000188268">
    <property type="component" value="Unassembled WGS sequence"/>
</dbReference>